<dbReference type="EMBL" id="BKCJ010003639">
    <property type="protein sequence ID" value="GEU56294.1"/>
    <property type="molecule type" value="Genomic_DNA"/>
</dbReference>
<proteinExistence type="predicted"/>
<name>A0A6L2L7Z0_TANCI</name>
<accession>A0A6L2L7Z0</accession>
<evidence type="ECO:0000256" key="1">
    <source>
        <dbReference type="SAM" id="MobiDB-lite"/>
    </source>
</evidence>
<reference evidence="2" key="1">
    <citation type="journal article" date="2019" name="Sci. Rep.">
        <title>Draft genome of Tanacetum cinerariifolium, the natural source of mosquito coil.</title>
        <authorList>
            <person name="Yamashiro T."/>
            <person name="Shiraishi A."/>
            <person name="Satake H."/>
            <person name="Nakayama K."/>
        </authorList>
    </citation>
    <scope>NUCLEOTIDE SEQUENCE</scope>
</reference>
<feature type="region of interest" description="Disordered" evidence="1">
    <location>
        <begin position="249"/>
        <end position="269"/>
    </location>
</feature>
<evidence type="ECO:0000313" key="2">
    <source>
        <dbReference type="EMBL" id="GEU56294.1"/>
    </source>
</evidence>
<dbReference type="AlphaFoldDB" id="A0A6L2L7Z0"/>
<comment type="caution">
    <text evidence="2">The sequence shown here is derived from an EMBL/GenBank/DDBJ whole genome shotgun (WGS) entry which is preliminary data.</text>
</comment>
<organism evidence="2">
    <name type="scientific">Tanacetum cinerariifolium</name>
    <name type="common">Dalmatian daisy</name>
    <name type="synonym">Chrysanthemum cinerariifolium</name>
    <dbReference type="NCBI Taxonomy" id="118510"/>
    <lineage>
        <taxon>Eukaryota</taxon>
        <taxon>Viridiplantae</taxon>
        <taxon>Streptophyta</taxon>
        <taxon>Embryophyta</taxon>
        <taxon>Tracheophyta</taxon>
        <taxon>Spermatophyta</taxon>
        <taxon>Magnoliopsida</taxon>
        <taxon>eudicotyledons</taxon>
        <taxon>Gunneridae</taxon>
        <taxon>Pentapetalae</taxon>
        <taxon>asterids</taxon>
        <taxon>campanulids</taxon>
        <taxon>Asterales</taxon>
        <taxon>Asteraceae</taxon>
        <taxon>Asteroideae</taxon>
        <taxon>Anthemideae</taxon>
        <taxon>Anthemidinae</taxon>
        <taxon>Tanacetum</taxon>
    </lineage>
</organism>
<feature type="region of interest" description="Disordered" evidence="1">
    <location>
        <begin position="176"/>
        <end position="196"/>
    </location>
</feature>
<protein>
    <submittedName>
        <fullName evidence="2">Uncharacterized protein</fullName>
    </submittedName>
</protein>
<sequence length="393" mass="44186">MGYPPLLGVKIPTHKQTTHVSLAPGEMILKSSQAMVEGHSRKCFKEITSSLRGWKKKFFLIDRRAIPKAMPWRHANSDLRDDFPTNYQERDAARLSAVTVRLRPPPWLITMDDFLSLAGWTGVVVSRGDPITKKQRPKKHVIEPLKVGVAIPGLSPRQKNFESQIRKCLEGVVNKKRARKDPEPHGSGSVGTHLPATPCIPSPRPLLSILLMLLKTLMSANVVDGASVFTEPQRRVSVTASAGKKINDLSNETRLVHPSGSTDGEDSRADGSEFRFVPDWGLWDDLQISRIELVKSPSFILLLMLRENSFEACLTLMWRGFGFWRAAGVAKEDMVRQRLIREFVPDVVRKLHMSVEYRQSVAVLVSLCFTVRWLSGLSLGRTPDYIEGFNFPE</sequence>
<gene>
    <name evidence="2" type="ORF">Tci_028272</name>
</gene>